<evidence type="ECO:0000313" key="3">
    <source>
        <dbReference type="Proteomes" id="UP001176891"/>
    </source>
</evidence>
<name>A0ABT8X2Z8_9FLAO</name>
<dbReference type="EMBL" id="JAUOEM010000003">
    <property type="protein sequence ID" value="MDO5987969.1"/>
    <property type="molecule type" value="Genomic_DNA"/>
</dbReference>
<protein>
    <submittedName>
        <fullName evidence="2">IS200/IS605 family transposase</fullName>
    </submittedName>
</protein>
<evidence type="ECO:0000313" key="2">
    <source>
        <dbReference type="EMBL" id="MDO5987969.1"/>
    </source>
</evidence>
<gene>
    <name evidence="2" type="primary">tnpA</name>
    <name evidence="2" type="ORF">Q4Q39_11200</name>
</gene>
<feature type="domain" description="Transposase IS200-like" evidence="1">
    <location>
        <begin position="11"/>
        <end position="130"/>
    </location>
</feature>
<accession>A0ABT8X2Z8</accession>
<dbReference type="Gene3D" id="3.30.70.1290">
    <property type="entry name" value="Transposase IS200-like"/>
    <property type="match status" value="1"/>
</dbReference>
<dbReference type="Pfam" id="PF01797">
    <property type="entry name" value="Y1_Tnp"/>
    <property type="match status" value="1"/>
</dbReference>
<dbReference type="NCBIfam" id="NF033573">
    <property type="entry name" value="transpos_IS200"/>
    <property type="match status" value="1"/>
</dbReference>
<dbReference type="RefSeq" id="WP_303282563.1">
    <property type="nucleotide sequence ID" value="NZ_BAABCZ010000011.1"/>
</dbReference>
<dbReference type="SMART" id="SM01321">
    <property type="entry name" value="Y1_Tnp"/>
    <property type="match status" value="1"/>
</dbReference>
<dbReference type="PANTHER" id="PTHR33360">
    <property type="entry name" value="TRANSPOSASE FOR INSERTION SEQUENCE ELEMENT IS200"/>
    <property type="match status" value="1"/>
</dbReference>
<proteinExistence type="predicted"/>
<dbReference type="SUPFAM" id="SSF143422">
    <property type="entry name" value="Transposase IS200-like"/>
    <property type="match status" value="1"/>
</dbReference>
<sequence length="134" mass="16071">MSKYRKLTHVYYKCDYHIVFTPKCRFRVLEGMVKTLVEHDLQVISTWKDVIIQEMNVQKDHIHLVCSIPPKVSVSEFMGILKGKMAIKLFKTYPSLIQKPYWGNHFWSRGYFVSTIGLDEDMIRRYVKYQEHHE</sequence>
<dbReference type="PANTHER" id="PTHR33360:SF2">
    <property type="entry name" value="TRANSPOSASE FOR INSERTION SEQUENCE ELEMENT IS200"/>
    <property type="match status" value="1"/>
</dbReference>
<dbReference type="InterPro" id="IPR036515">
    <property type="entry name" value="Transposase_17_sf"/>
</dbReference>
<evidence type="ECO:0000259" key="1">
    <source>
        <dbReference type="SMART" id="SM01321"/>
    </source>
</evidence>
<keyword evidence="3" id="KW-1185">Reference proteome</keyword>
<organism evidence="2 3">
    <name type="scientific">Flavivirga amylovorans</name>
    <dbReference type="NCBI Taxonomy" id="870486"/>
    <lineage>
        <taxon>Bacteria</taxon>
        <taxon>Pseudomonadati</taxon>
        <taxon>Bacteroidota</taxon>
        <taxon>Flavobacteriia</taxon>
        <taxon>Flavobacteriales</taxon>
        <taxon>Flavobacteriaceae</taxon>
        <taxon>Flavivirga</taxon>
    </lineage>
</organism>
<reference evidence="2" key="1">
    <citation type="submission" date="2023-07" db="EMBL/GenBank/DDBJ databases">
        <title>Two novel species in the genus Flavivirga.</title>
        <authorList>
            <person name="Kwon K."/>
        </authorList>
    </citation>
    <scope>NUCLEOTIDE SEQUENCE</scope>
    <source>
        <strain evidence="2">KACC 14157</strain>
    </source>
</reference>
<dbReference type="Proteomes" id="UP001176891">
    <property type="component" value="Unassembled WGS sequence"/>
</dbReference>
<comment type="caution">
    <text evidence="2">The sequence shown here is derived from an EMBL/GenBank/DDBJ whole genome shotgun (WGS) entry which is preliminary data.</text>
</comment>
<dbReference type="InterPro" id="IPR002686">
    <property type="entry name" value="Transposase_17"/>
</dbReference>